<dbReference type="InterPro" id="IPR002591">
    <property type="entry name" value="Phosphodiest/P_Trfase"/>
</dbReference>
<keyword evidence="3" id="KW-1185">Reference proteome</keyword>
<dbReference type="RefSeq" id="WP_345231304.1">
    <property type="nucleotide sequence ID" value="NZ_BAABIQ010000008.1"/>
</dbReference>
<accession>A0ABP9B2M8</accession>
<dbReference type="Gene3D" id="3.40.720.10">
    <property type="entry name" value="Alkaline Phosphatase, subunit A"/>
    <property type="match status" value="1"/>
</dbReference>
<evidence type="ECO:0000313" key="3">
    <source>
        <dbReference type="Proteomes" id="UP001501411"/>
    </source>
</evidence>
<proteinExistence type="predicted"/>
<keyword evidence="1" id="KW-0732">Signal</keyword>
<dbReference type="PANTHER" id="PTHR10151:SF120">
    <property type="entry name" value="BIS(5'-ADENOSYL)-TRIPHOSPHATASE"/>
    <property type="match status" value="1"/>
</dbReference>
<evidence type="ECO:0000256" key="1">
    <source>
        <dbReference type="SAM" id="SignalP"/>
    </source>
</evidence>
<name>A0ABP9B2M8_9SPHI</name>
<organism evidence="2 3">
    <name type="scientific">Olivibacter ginsenosidimutans</name>
    <dbReference type="NCBI Taxonomy" id="1176537"/>
    <lineage>
        <taxon>Bacteria</taxon>
        <taxon>Pseudomonadati</taxon>
        <taxon>Bacteroidota</taxon>
        <taxon>Sphingobacteriia</taxon>
        <taxon>Sphingobacteriales</taxon>
        <taxon>Sphingobacteriaceae</taxon>
        <taxon>Olivibacter</taxon>
    </lineage>
</organism>
<sequence length="408" mass="46125">MKKLNILFFLCVYACLASAQQQKKVVFMIVDGISADALEQVAPPHFKELMKKGGYLRTHQGGGLGAYTETPTISAPGYTNVLTGVWYNKHNVPDNDIKNPNYHYPTIFRLLKDAFPEKKIGVFSSWLDNRTKLIGEGLPQTSQIKMDETFDGLELDTAHYPHDKGRQFMLAIDQAVTAKAAESIKERGLDLSWVYLEYTDDMGHMYGDSPQYTTAIEKVDEEIGQILAAIEEREKKFNEEWLMIVTTDHGRAEKDGKGHGGQSFRQRSTWLLSNRPLNNTYSKLLYPASVDIVPTITAFMGIPVPESTLRELDGVPLIGEVAIAEPKAHRLKEHLDISWIPLKQEGEVKIWVSTTNNKKIGHEDHYQLMGTFPLNRKYALISIKDMPSTFYKVVLETPDNSVNCWVTN</sequence>
<protein>
    <recommendedName>
        <fullName evidence="4">Alkaline phosphatase family protein</fullName>
    </recommendedName>
</protein>
<feature type="chain" id="PRO_5047122937" description="Alkaline phosphatase family protein" evidence="1">
    <location>
        <begin position="20"/>
        <end position="408"/>
    </location>
</feature>
<dbReference type="PANTHER" id="PTHR10151">
    <property type="entry name" value="ECTONUCLEOTIDE PYROPHOSPHATASE/PHOSPHODIESTERASE"/>
    <property type="match status" value="1"/>
</dbReference>
<reference evidence="3" key="1">
    <citation type="journal article" date="2019" name="Int. J. Syst. Evol. Microbiol.">
        <title>The Global Catalogue of Microorganisms (GCM) 10K type strain sequencing project: providing services to taxonomists for standard genome sequencing and annotation.</title>
        <authorList>
            <consortium name="The Broad Institute Genomics Platform"/>
            <consortium name="The Broad Institute Genome Sequencing Center for Infectious Disease"/>
            <person name="Wu L."/>
            <person name="Ma J."/>
        </authorList>
    </citation>
    <scope>NUCLEOTIDE SEQUENCE [LARGE SCALE GENOMIC DNA]</scope>
    <source>
        <strain evidence="3">JCM 18200</strain>
    </source>
</reference>
<dbReference type="InterPro" id="IPR017850">
    <property type="entry name" value="Alkaline_phosphatase_core_sf"/>
</dbReference>
<feature type="signal peptide" evidence="1">
    <location>
        <begin position="1"/>
        <end position="19"/>
    </location>
</feature>
<dbReference type="EMBL" id="BAABIQ010000008">
    <property type="protein sequence ID" value="GAA4789107.1"/>
    <property type="molecule type" value="Genomic_DNA"/>
</dbReference>
<dbReference type="SUPFAM" id="SSF53649">
    <property type="entry name" value="Alkaline phosphatase-like"/>
    <property type="match status" value="1"/>
</dbReference>
<comment type="caution">
    <text evidence="2">The sequence shown here is derived from an EMBL/GenBank/DDBJ whole genome shotgun (WGS) entry which is preliminary data.</text>
</comment>
<evidence type="ECO:0008006" key="4">
    <source>
        <dbReference type="Google" id="ProtNLM"/>
    </source>
</evidence>
<dbReference type="Proteomes" id="UP001501411">
    <property type="component" value="Unassembled WGS sequence"/>
</dbReference>
<dbReference type="Pfam" id="PF01663">
    <property type="entry name" value="Phosphodiest"/>
    <property type="match status" value="1"/>
</dbReference>
<gene>
    <name evidence="2" type="ORF">GCM10023231_16750</name>
</gene>
<evidence type="ECO:0000313" key="2">
    <source>
        <dbReference type="EMBL" id="GAA4789107.1"/>
    </source>
</evidence>